<evidence type="ECO:0000313" key="2">
    <source>
        <dbReference type="Proteomes" id="UP000199542"/>
    </source>
</evidence>
<name>A0A1G4RUJ9_9HYPH</name>
<proteinExistence type="predicted"/>
<organism evidence="1 2">
    <name type="scientific">Rhizobium mongolense subsp. loessense</name>
    <dbReference type="NCBI Taxonomy" id="158890"/>
    <lineage>
        <taxon>Bacteria</taxon>
        <taxon>Pseudomonadati</taxon>
        <taxon>Pseudomonadota</taxon>
        <taxon>Alphaproteobacteria</taxon>
        <taxon>Hyphomicrobiales</taxon>
        <taxon>Rhizobiaceae</taxon>
        <taxon>Rhizobium/Agrobacterium group</taxon>
        <taxon>Rhizobium</taxon>
    </lineage>
</organism>
<dbReference type="InterPro" id="IPR011032">
    <property type="entry name" value="GroES-like_sf"/>
</dbReference>
<evidence type="ECO:0000313" key="1">
    <source>
        <dbReference type="EMBL" id="SCW60401.1"/>
    </source>
</evidence>
<sequence length="87" mass="9294">MKAAVYENPGPPTVLRYADVPDPVCGPDDVLIAVEAISIEGGDLINRRSTPQQSPWIVSPTRICSKLSPFTGSRAIASRIPRTVCSS</sequence>
<accession>A0A1G4RUJ9</accession>
<dbReference type="SUPFAM" id="SSF50129">
    <property type="entry name" value="GroES-like"/>
    <property type="match status" value="1"/>
</dbReference>
<dbReference type="Proteomes" id="UP000199542">
    <property type="component" value="Unassembled WGS sequence"/>
</dbReference>
<gene>
    <name evidence="1" type="ORF">SAMN02927900_03001</name>
</gene>
<dbReference type="Gene3D" id="3.90.180.10">
    <property type="entry name" value="Medium-chain alcohol dehydrogenases, catalytic domain"/>
    <property type="match status" value="1"/>
</dbReference>
<dbReference type="AlphaFoldDB" id="A0A1G4RUJ9"/>
<dbReference type="EMBL" id="FMTM01000004">
    <property type="protein sequence ID" value="SCW60401.1"/>
    <property type="molecule type" value="Genomic_DNA"/>
</dbReference>
<reference evidence="1 2" key="1">
    <citation type="submission" date="2016-10" db="EMBL/GenBank/DDBJ databases">
        <authorList>
            <person name="de Groot N.N."/>
        </authorList>
    </citation>
    <scope>NUCLEOTIDE SEQUENCE [LARGE SCALE GENOMIC DNA]</scope>
    <source>
        <strain evidence="1 2">CGMCC 1.3401</strain>
    </source>
</reference>
<evidence type="ECO:0008006" key="3">
    <source>
        <dbReference type="Google" id="ProtNLM"/>
    </source>
</evidence>
<protein>
    <recommendedName>
        <fullName evidence="3">Alcohol dehydrogenase-like protein</fullName>
    </recommendedName>
</protein>